<dbReference type="GO" id="GO:0006260">
    <property type="term" value="P:DNA replication"/>
    <property type="evidence" value="ECO:0007669"/>
    <property type="project" value="InterPro"/>
</dbReference>
<dbReference type="Proteomes" id="UP000256572">
    <property type="component" value="Chromosome"/>
</dbReference>
<dbReference type="InterPro" id="IPR036977">
    <property type="entry name" value="DNA_primase_Znf_CHC2"/>
</dbReference>
<dbReference type="Gene3D" id="3.90.580.10">
    <property type="entry name" value="Zinc finger, CHC2-type domain"/>
    <property type="match status" value="1"/>
</dbReference>
<evidence type="ECO:0000313" key="2">
    <source>
        <dbReference type="Proteomes" id="UP000256572"/>
    </source>
</evidence>
<dbReference type="RefSeq" id="WP_006116134.1">
    <property type="nucleotide sequence ID" value="NZ_CP023189.1"/>
</dbReference>
<proteinExistence type="predicted"/>
<sequence length="127" mass="13545">MTSGARLGRIIMADKMPSSSDSVHLGRAIDFQTVNRAAMGILPALLGRWLPDGKKQGHEWVARNPKRSDRKPGSFSVNLNTGRWADFAQADARGGDVVSLAAYLADCSQYEAAVMLAKMLGLAGGAQ</sequence>
<dbReference type="KEGG" id="apom:CPF11_03170"/>
<name>A0AAN1U9F7_9PROT</name>
<reference evidence="1 2" key="1">
    <citation type="submission" date="2017-09" db="EMBL/GenBank/DDBJ databases">
        <authorList>
            <person name="Kim K.H."/>
            <person name="Chun B.H."/>
            <person name="Han G.S."/>
            <person name="Hyun S.G."/>
            <person name="Jeon C.O."/>
        </authorList>
    </citation>
    <scope>NUCLEOTIDE SEQUENCE [LARGE SCALE GENOMIC DNA]</scope>
    <source>
        <strain evidence="1 2">SH</strain>
    </source>
</reference>
<evidence type="ECO:0000313" key="1">
    <source>
        <dbReference type="EMBL" id="AXN00773.1"/>
    </source>
</evidence>
<dbReference type="GO" id="GO:0003677">
    <property type="term" value="F:DNA binding"/>
    <property type="evidence" value="ECO:0007669"/>
    <property type="project" value="InterPro"/>
</dbReference>
<dbReference type="EMBL" id="CP023189">
    <property type="protein sequence ID" value="AXN00773.1"/>
    <property type="molecule type" value="Genomic_DNA"/>
</dbReference>
<organism evidence="1 2">
    <name type="scientific">Acetobacter pomorum</name>
    <dbReference type="NCBI Taxonomy" id="65959"/>
    <lineage>
        <taxon>Bacteria</taxon>
        <taxon>Pseudomonadati</taxon>
        <taxon>Pseudomonadota</taxon>
        <taxon>Alphaproteobacteria</taxon>
        <taxon>Acetobacterales</taxon>
        <taxon>Acetobacteraceae</taxon>
        <taxon>Acetobacter</taxon>
    </lineage>
</organism>
<gene>
    <name evidence="1" type="ORF">CJF59_09575</name>
</gene>
<reference evidence="1 2" key="2">
    <citation type="submission" date="2018-08" db="EMBL/GenBank/DDBJ databases">
        <title>Acetobacter oryzifermentans sp. nov., isolated from Korea traditional vinegar and reclassification of Acetobacter pasteurianus subsp. ascendens (Henneberg 1898) as Acetobacter ascendens comb. nov.</title>
        <authorList>
            <person name="Cho G.Y."/>
            <person name="Lee S.H."/>
        </authorList>
    </citation>
    <scope>NUCLEOTIDE SEQUENCE [LARGE SCALE GENOMIC DNA]</scope>
    <source>
        <strain evidence="1 2">SH</strain>
    </source>
</reference>
<dbReference type="GO" id="GO:0008270">
    <property type="term" value="F:zinc ion binding"/>
    <property type="evidence" value="ECO:0007669"/>
    <property type="project" value="InterPro"/>
</dbReference>
<dbReference type="AlphaFoldDB" id="A0AAN1U9F7"/>
<dbReference type="SUPFAM" id="SSF57783">
    <property type="entry name" value="Zinc beta-ribbon"/>
    <property type="match status" value="1"/>
</dbReference>
<protein>
    <recommendedName>
        <fullName evidence="3">Zinc finger CHC2-type domain-containing protein</fullName>
    </recommendedName>
</protein>
<accession>A0AAN1U9F7</accession>
<evidence type="ECO:0008006" key="3">
    <source>
        <dbReference type="Google" id="ProtNLM"/>
    </source>
</evidence>